<evidence type="ECO:0008006" key="4">
    <source>
        <dbReference type="Google" id="ProtNLM"/>
    </source>
</evidence>
<reference evidence="2 3" key="1">
    <citation type="submission" date="2024-01" db="EMBL/GenBank/DDBJ databases">
        <authorList>
            <person name="Allen C."/>
            <person name="Tagirdzhanova G."/>
        </authorList>
    </citation>
    <scope>NUCLEOTIDE SEQUENCE [LARGE SCALE GENOMIC DNA]</scope>
</reference>
<feature type="signal peptide" evidence="1">
    <location>
        <begin position="1"/>
        <end position="21"/>
    </location>
</feature>
<dbReference type="Proteomes" id="UP001642482">
    <property type="component" value="Unassembled WGS sequence"/>
</dbReference>
<evidence type="ECO:0000256" key="1">
    <source>
        <dbReference type="SAM" id="SignalP"/>
    </source>
</evidence>
<name>A0ABP0C5D9_9PEZI</name>
<gene>
    <name evidence="2" type="ORF">SEUCBS140593_006260</name>
</gene>
<comment type="caution">
    <text evidence="2">The sequence shown here is derived from an EMBL/GenBank/DDBJ whole genome shotgun (WGS) entry which is preliminary data.</text>
</comment>
<keyword evidence="1" id="KW-0732">Signal</keyword>
<accession>A0ABP0C5D9</accession>
<evidence type="ECO:0000313" key="2">
    <source>
        <dbReference type="EMBL" id="CAK7226499.1"/>
    </source>
</evidence>
<dbReference type="EMBL" id="CAWUHD010000066">
    <property type="protein sequence ID" value="CAK7226499.1"/>
    <property type="molecule type" value="Genomic_DNA"/>
</dbReference>
<sequence length="488" mass="52438">MKLTRCILAIAGLVFSTAASAQTMASNFTAFTQLNSSYTEGNGTFLVGVGKVDITPEPNPQWLPLNEYAFERIYVRAIVFQNNGVYGAIINCEAAMVSDAVFTYGNKYVADLLNTSTSNVLFGLTHAHGAGPAGNVSALSYGAGGINGYENIGLAGLAAAKIALTKMRPAKVGWNNGTAGFGVNSCHINQLTGRWTQATNTSGPVDHSVQVLSFVGLDDVPIATWTSYAMHPVNSYLSGYTNGDWPGAMMRWIEQSFDDRDDFVAIMSLSASADVNPLMRRTSANSLAAQQNIPISGLERTQEPVEEPLRDGYVPMKIPQVKYSRQLLDVLQAMGILLGEETIRLMSTTQEWNSNPNIYSRQVLTSCPGRSRIDDAREGVPGVYTPGPENTIRTGILAFDDIVLACVGSGIYTDIGYAIKSNSTMPKTMLVAMVNGQTLSGYLVAANAWEQETFQALNAKIAPGPCGQLNVSLPLGAMISNYQKTYLK</sequence>
<proteinExistence type="predicted"/>
<evidence type="ECO:0000313" key="3">
    <source>
        <dbReference type="Proteomes" id="UP001642482"/>
    </source>
</evidence>
<organism evidence="2 3">
    <name type="scientific">Sporothrix eucalyptigena</name>
    <dbReference type="NCBI Taxonomy" id="1812306"/>
    <lineage>
        <taxon>Eukaryota</taxon>
        <taxon>Fungi</taxon>
        <taxon>Dikarya</taxon>
        <taxon>Ascomycota</taxon>
        <taxon>Pezizomycotina</taxon>
        <taxon>Sordariomycetes</taxon>
        <taxon>Sordariomycetidae</taxon>
        <taxon>Ophiostomatales</taxon>
        <taxon>Ophiostomataceae</taxon>
        <taxon>Sporothrix</taxon>
    </lineage>
</organism>
<keyword evidence="3" id="KW-1185">Reference proteome</keyword>
<protein>
    <recommendedName>
        <fullName evidence="4">Neutral/alkaline non-lysosomal ceramidase N-terminal domain-containing protein</fullName>
    </recommendedName>
</protein>
<feature type="chain" id="PRO_5045076380" description="Neutral/alkaline non-lysosomal ceramidase N-terminal domain-containing protein" evidence="1">
    <location>
        <begin position="22"/>
        <end position="488"/>
    </location>
</feature>